<reference evidence="4 5" key="1">
    <citation type="journal article" date="2022" name="G3 (Bethesda)">
        <title>Evaluating Illumina-, Nanopore-, and PacBio-based genome assembly strategies with the bald notothen, Trematomus borchgrevinki.</title>
        <authorList>
            <person name="Rayamajhi N."/>
            <person name="Cheng C.C."/>
            <person name="Catchen J.M."/>
        </authorList>
    </citation>
    <scope>NUCLEOTIDE SEQUENCE [LARGE SCALE GENOMIC DNA]</scope>
    <source>
        <strain evidence="4">AGRC-2024</strain>
    </source>
</reference>
<proteinExistence type="predicted"/>
<dbReference type="EMBL" id="JBIYXZ010002087">
    <property type="protein sequence ID" value="KAL3044724.1"/>
    <property type="molecule type" value="Genomic_DNA"/>
</dbReference>
<feature type="coiled-coil region" evidence="1">
    <location>
        <begin position="104"/>
        <end position="138"/>
    </location>
</feature>
<evidence type="ECO:0000259" key="3">
    <source>
        <dbReference type="Pfam" id="PF10481"/>
    </source>
</evidence>
<feature type="compositionally biased region" description="Polar residues" evidence="2">
    <location>
        <begin position="145"/>
        <end position="154"/>
    </location>
</feature>
<feature type="compositionally biased region" description="Polar residues" evidence="2">
    <location>
        <begin position="261"/>
        <end position="271"/>
    </location>
</feature>
<evidence type="ECO:0000256" key="1">
    <source>
        <dbReference type="SAM" id="Coils"/>
    </source>
</evidence>
<feature type="compositionally biased region" description="Basic and acidic residues" evidence="2">
    <location>
        <begin position="359"/>
        <end position="386"/>
    </location>
</feature>
<keyword evidence="5" id="KW-1185">Reference proteome</keyword>
<feature type="region of interest" description="Disordered" evidence="2">
    <location>
        <begin position="221"/>
        <end position="271"/>
    </location>
</feature>
<evidence type="ECO:0000256" key="2">
    <source>
        <dbReference type="SAM" id="MobiDB-lite"/>
    </source>
</evidence>
<organism evidence="4 5">
    <name type="scientific">Pagothenia borchgrevinki</name>
    <name type="common">Bald rockcod</name>
    <name type="synonym">Trematomus borchgrevinki</name>
    <dbReference type="NCBI Taxonomy" id="8213"/>
    <lineage>
        <taxon>Eukaryota</taxon>
        <taxon>Metazoa</taxon>
        <taxon>Chordata</taxon>
        <taxon>Craniata</taxon>
        <taxon>Vertebrata</taxon>
        <taxon>Euteleostomi</taxon>
        <taxon>Actinopterygii</taxon>
        <taxon>Neopterygii</taxon>
        <taxon>Teleostei</taxon>
        <taxon>Neoteleostei</taxon>
        <taxon>Acanthomorphata</taxon>
        <taxon>Eupercaria</taxon>
        <taxon>Perciformes</taxon>
        <taxon>Notothenioidei</taxon>
        <taxon>Nototheniidae</taxon>
        <taxon>Pagothenia</taxon>
    </lineage>
</organism>
<protein>
    <recommendedName>
        <fullName evidence="3">Centromere protein Cenp-F N-terminal domain-containing protein</fullName>
    </recommendedName>
</protein>
<dbReference type="Proteomes" id="UP001619887">
    <property type="component" value="Unassembled WGS sequence"/>
</dbReference>
<dbReference type="PANTHER" id="PTHR18874:SF10">
    <property type="entry name" value="CENTROMERE PROTEIN F"/>
    <property type="match status" value="1"/>
</dbReference>
<feature type="compositionally biased region" description="Basic and acidic residues" evidence="2">
    <location>
        <begin position="155"/>
        <end position="169"/>
    </location>
</feature>
<feature type="compositionally biased region" description="Polar residues" evidence="2">
    <location>
        <begin position="345"/>
        <end position="357"/>
    </location>
</feature>
<feature type="region of interest" description="Disordered" evidence="2">
    <location>
        <begin position="345"/>
        <end position="386"/>
    </location>
</feature>
<dbReference type="Pfam" id="PF10481">
    <property type="entry name" value="CENP-F_N"/>
    <property type="match status" value="1"/>
</dbReference>
<dbReference type="InterPro" id="IPR043513">
    <property type="entry name" value="Cenp-F"/>
</dbReference>
<dbReference type="PANTHER" id="PTHR18874">
    <property type="entry name" value="CMF/LEK/CENP CELL DIVISION-RELATED"/>
    <property type="match status" value="1"/>
</dbReference>
<evidence type="ECO:0000313" key="4">
    <source>
        <dbReference type="EMBL" id="KAL3044724.1"/>
    </source>
</evidence>
<comment type="caution">
    <text evidence="4">The sequence shown here is derived from an EMBL/GenBank/DDBJ whole genome shotgun (WGS) entry which is preliminary data.</text>
</comment>
<evidence type="ECO:0000313" key="5">
    <source>
        <dbReference type="Proteomes" id="UP001619887"/>
    </source>
</evidence>
<dbReference type="InterPro" id="IPR018463">
    <property type="entry name" value="Centromere_CenpF_N"/>
</dbReference>
<gene>
    <name evidence="4" type="ORF">OYC64_013078</name>
</gene>
<accession>A0ABD2FSH6</accession>
<name>A0ABD2FSH6_PAGBO</name>
<keyword evidence="1" id="KW-0175">Coiled coil</keyword>
<sequence>MSWAEEDWTVGLSGRVLQKVKELQVNQERLSRESKQKQLQLDNIHTSLEKQTSKYEEVHGELVCTQRELQSVSKEAKAAVSSSERLTQELHTKQAQVCSLEGQADAARTLNNKLTQEVKRLEVELEKLQNSSRLADTTLFSTPCWNTASPWESNGSRKEERSGHKDEGQSRALHSRQLQFPEAGTASLPRQQHKSTPHRHPSDQSEIFSTPLVAFPWERDDSRPAARRPSPSSPQTPCTEVVSQSEQRAHGKETERRTEPDTASLSEAQSRVSALEAELCGKAEALKSIQNEMVQSKKELAVKDVSIQKARNELSVAHTRMAQESERASGAELKLKHLQEELKCQRQNTESSRLQHQQRSKELEKQHQRDLTELQKERQSLEKQHQQEVNKLNQELQQARTLHHALQSQADKLSLQKQALDKELDTLKGKLKWTEGQLQESQKKEAQTQAKLTEALREAEGVAVSLEQSGKRERALEEEGRRLAEERADALRLLKELQEEKAVQAPPPPTCPVLPCWTKFLSSPLLLSTFGSTNSHQEAPRCHLSRAEEGGGPGFGKEKG</sequence>
<feature type="compositionally biased region" description="Gly residues" evidence="2">
    <location>
        <begin position="550"/>
        <end position="560"/>
    </location>
</feature>
<reference evidence="4 5" key="2">
    <citation type="journal article" date="2024" name="G3 (Bethesda)">
        <title>The genome of the cryopelagic Antarctic bald notothen, Trematomus borchgrevinki.</title>
        <authorList>
            <person name="Rayamajhi N."/>
            <person name="Rivera-Colon A.G."/>
            <person name="Minhas B.F."/>
            <person name="Cheng C.C."/>
            <person name="Catchen J.M."/>
        </authorList>
    </citation>
    <scope>NUCLEOTIDE SEQUENCE [LARGE SCALE GENOMIC DNA]</scope>
    <source>
        <strain evidence="4">AGRC-2024</strain>
    </source>
</reference>
<feature type="compositionally biased region" description="Basic and acidic residues" evidence="2">
    <location>
        <begin position="247"/>
        <end position="260"/>
    </location>
</feature>
<feature type="compositionally biased region" description="Basic and acidic residues" evidence="2">
    <location>
        <begin position="538"/>
        <end position="549"/>
    </location>
</feature>
<feature type="compositionally biased region" description="Polar residues" evidence="2">
    <location>
        <begin position="235"/>
        <end position="246"/>
    </location>
</feature>
<dbReference type="AlphaFoldDB" id="A0ABD2FSH6"/>
<feature type="domain" description="Centromere protein Cenp-F N-terminal" evidence="3">
    <location>
        <begin position="1"/>
        <end position="300"/>
    </location>
</feature>
<feature type="region of interest" description="Disordered" evidence="2">
    <location>
        <begin position="529"/>
        <end position="560"/>
    </location>
</feature>
<feature type="region of interest" description="Disordered" evidence="2">
    <location>
        <begin position="145"/>
        <end position="208"/>
    </location>
</feature>